<dbReference type="PANTHER" id="PTHR15117:SF5">
    <property type="entry name" value="ATAXIN-7-LIKE PROTEIN 2"/>
    <property type="match status" value="1"/>
</dbReference>
<proteinExistence type="predicted"/>
<feature type="compositionally biased region" description="Basic and acidic residues" evidence="1">
    <location>
        <begin position="651"/>
        <end position="660"/>
    </location>
</feature>
<accession>A0A9Q1D5Q0</accession>
<feature type="region of interest" description="Disordered" evidence="1">
    <location>
        <begin position="108"/>
        <end position="239"/>
    </location>
</feature>
<dbReference type="PANTHER" id="PTHR15117">
    <property type="entry name" value="ATAXIN 7 RELATED"/>
    <property type="match status" value="1"/>
</dbReference>
<feature type="compositionally biased region" description="Pro residues" evidence="1">
    <location>
        <begin position="181"/>
        <end position="199"/>
    </location>
</feature>
<feature type="compositionally biased region" description="Low complexity" evidence="1">
    <location>
        <begin position="548"/>
        <end position="561"/>
    </location>
</feature>
<dbReference type="OrthoDB" id="21678at2759"/>
<feature type="compositionally biased region" description="Polar residues" evidence="1">
    <location>
        <begin position="445"/>
        <end position="472"/>
    </location>
</feature>
<dbReference type="Pfam" id="PF08313">
    <property type="entry name" value="SCA7"/>
    <property type="match status" value="1"/>
</dbReference>
<dbReference type="InterPro" id="IPR013243">
    <property type="entry name" value="SCA7_dom"/>
</dbReference>
<evidence type="ECO:0000313" key="3">
    <source>
        <dbReference type="EMBL" id="KAJ8258767.1"/>
    </source>
</evidence>
<sequence length="709" mass="76299">MMAVRERAVAVMAALDRRVPSLDDFVGQSWSSWVERTNVFVSDAGSDTAECSKNGKTKMDTMTLQKEDMWVFGHCPAQDDFYLVVCSHCGQVVKPQAFQKHCERRHRTLGKLHTSPSGLLQRPRLPSAHGRPQGAGPPCGPSQTPQTAPHHRHAKTQELAAGFSPSDRVSQAGPPNCNIKKPPPSDSPPAPSLRDPPWPHGATLPSMTPPAEKPVLRRGEPGRSPNLMPPLRGPRTYKKVSRKECDLDKHCGVLDPERKMLCTRLLTCNIHSIHQRRKVLGRSKNFDQLVAELKTGSKTGGECSGQSREGAEPSLPAPEPSGDKTGPPHCRRELGRSTVFRSRTSSESAPEEERVRPKAPPLSPPTQSRLSSEDSEGEGPEEPPEWHSTPVHPKPLAHCSFGSHSIGRSVFTFDRRLHHLRSALSSMVEHHLNAHLWRKMAQATDAKSQRTSVRPSVTATTDYNSQHSTASTARGAGNHSSSSFRTSSSNGAGKEVRPQNCSPSPGTGCGPSESTGGGRPITSPVPGHSPSPSGAGRPRNPVGRPSKQQLRLRQAEQAATASRKRRASPQEDDSPSPERSSGAPVPPGRPPVSGRTAPSPHGPINGSLSPGHKPRPQAQPRSPSPGLFKRAPPPVRHSPDPASGVHSKAVGYDHKGRKCEGSGPSPQKIHRLPSSSPSGFFSWKKDGIGGGLSTGLEKKLSTQKPKLHH</sequence>
<feature type="compositionally biased region" description="Polar residues" evidence="1">
    <location>
        <begin position="339"/>
        <end position="348"/>
    </location>
</feature>
<dbReference type="AlphaFoldDB" id="A0A9Q1D5Q0"/>
<feature type="domain" description="SCA7" evidence="2">
    <location>
        <begin position="238"/>
        <end position="305"/>
    </location>
</feature>
<name>A0A9Q1D5Q0_CONCO</name>
<dbReference type="Proteomes" id="UP001152803">
    <property type="component" value="Unassembled WGS sequence"/>
</dbReference>
<keyword evidence="4" id="KW-1185">Reference proteome</keyword>
<reference evidence="3" key="1">
    <citation type="journal article" date="2023" name="Science">
        <title>Genome structures resolve the early diversification of teleost fishes.</title>
        <authorList>
            <person name="Parey E."/>
            <person name="Louis A."/>
            <person name="Montfort J."/>
            <person name="Bouchez O."/>
            <person name="Roques C."/>
            <person name="Iampietro C."/>
            <person name="Lluch J."/>
            <person name="Castinel A."/>
            <person name="Donnadieu C."/>
            <person name="Desvignes T."/>
            <person name="Floi Bucao C."/>
            <person name="Jouanno E."/>
            <person name="Wen M."/>
            <person name="Mejri S."/>
            <person name="Dirks R."/>
            <person name="Jansen H."/>
            <person name="Henkel C."/>
            <person name="Chen W.J."/>
            <person name="Zahm M."/>
            <person name="Cabau C."/>
            <person name="Klopp C."/>
            <person name="Thompson A.W."/>
            <person name="Robinson-Rechavi M."/>
            <person name="Braasch I."/>
            <person name="Lecointre G."/>
            <person name="Bobe J."/>
            <person name="Postlethwait J.H."/>
            <person name="Berthelot C."/>
            <person name="Roest Crollius H."/>
            <person name="Guiguen Y."/>
        </authorList>
    </citation>
    <scope>NUCLEOTIDE SEQUENCE</scope>
    <source>
        <strain evidence="3">Concon-B</strain>
    </source>
</reference>
<dbReference type="PROSITE" id="PS51505">
    <property type="entry name" value="SCA7"/>
    <property type="match status" value="1"/>
</dbReference>
<feature type="compositionally biased region" description="Acidic residues" evidence="1">
    <location>
        <begin position="373"/>
        <end position="383"/>
    </location>
</feature>
<comment type="caution">
    <text evidence="3">The sequence shown here is derived from an EMBL/GenBank/DDBJ whole genome shotgun (WGS) entry which is preliminary data.</text>
</comment>
<dbReference type="EMBL" id="JAFJMO010000013">
    <property type="protein sequence ID" value="KAJ8258767.1"/>
    <property type="molecule type" value="Genomic_DNA"/>
</dbReference>
<feature type="compositionally biased region" description="Low complexity" evidence="1">
    <location>
        <begin position="616"/>
        <end position="625"/>
    </location>
</feature>
<protein>
    <recommendedName>
        <fullName evidence="2">SCA7 domain-containing protein</fullName>
    </recommendedName>
</protein>
<evidence type="ECO:0000313" key="4">
    <source>
        <dbReference type="Proteomes" id="UP001152803"/>
    </source>
</evidence>
<evidence type="ECO:0000259" key="2">
    <source>
        <dbReference type="PROSITE" id="PS51505"/>
    </source>
</evidence>
<feature type="compositionally biased region" description="Low complexity" evidence="1">
    <location>
        <begin position="480"/>
        <end position="489"/>
    </location>
</feature>
<dbReference type="InterPro" id="IPR052237">
    <property type="entry name" value="Ataxin-7-like_regulator"/>
</dbReference>
<organism evidence="3 4">
    <name type="scientific">Conger conger</name>
    <name type="common">Conger eel</name>
    <name type="synonym">Muraena conger</name>
    <dbReference type="NCBI Taxonomy" id="82655"/>
    <lineage>
        <taxon>Eukaryota</taxon>
        <taxon>Metazoa</taxon>
        <taxon>Chordata</taxon>
        <taxon>Craniata</taxon>
        <taxon>Vertebrata</taxon>
        <taxon>Euteleostomi</taxon>
        <taxon>Actinopterygii</taxon>
        <taxon>Neopterygii</taxon>
        <taxon>Teleostei</taxon>
        <taxon>Anguilliformes</taxon>
        <taxon>Congridae</taxon>
        <taxon>Conger</taxon>
    </lineage>
</organism>
<feature type="region of interest" description="Disordered" evidence="1">
    <location>
        <begin position="443"/>
        <end position="709"/>
    </location>
</feature>
<feature type="region of interest" description="Disordered" evidence="1">
    <location>
        <begin position="296"/>
        <end position="393"/>
    </location>
</feature>
<gene>
    <name evidence="3" type="ORF">COCON_G00177790</name>
</gene>
<evidence type="ECO:0000256" key="1">
    <source>
        <dbReference type="SAM" id="MobiDB-lite"/>
    </source>
</evidence>
<dbReference type="Gene3D" id="6.10.140.1270">
    <property type="match status" value="1"/>
</dbReference>
<feature type="compositionally biased region" description="Low complexity" evidence="1">
    <location>
        <begin position="524"/>
        <end position="541"/>
    </location>
</feature>